<reference evidence="8" key="1">
    <citation type="journal article" date="2014" name="Front. Microbiol.">
        <title>High frequency of phylogenetically diverse reductive dehalogenase-homologous genes in deep subseafloor sedimentary metagenomes.</title>
        <authorList>
            <person name="Kawai M."/>
            <person name="Futagami T."/>
            <person name="Toyoda A."/>
            <person name="Takaki Y."/>
            <person name="Nishi S."/>
            <person name="Hori S."/>
            <person name="Arai W."/>
            <person name="Tsubouchi T."/>
            <person name="Morono Y."/>
            <person name="Uchiyama I."/>
            <person name="Ito T."/>
            <person name="Fujiyama A."/>
            <person name="Inagaki F."/>
            <person name="Takami H."/>
        </authorList>
    </citation>
    <scope>NUCLEOTIDE SEQUENCE</scope>
    <source>
        <strain evidence="8">Expedition CK06-06</strain>
    </source>
</reference>
<evidence type="ECO:0000259" key="7">
    <source>
        <dbReference type="Pfam" id="PF03772"/>
    </source>
</evidence>
<dbReference type="InterPro" id="IPR004477">
    <property type="entry name" value="ComEC_N"/>
</dbReference>
<comment type="caution">
    <text evidence="8">The sequence shown here is derived from an EMBL/GenBank/DDBJ whole genome shotgun (WGS) entry which is preliminary data.</text>
</comment>
<dbReference type="InterPro" id="IPR052159">
    <property type="entry name" value="Competence_DNA_uptake"/>
</dbReference>
<dbReference type="InterPro" id="IPR010181">
    <property type="entry name" value="CGCAxxGCC_motif"/>
</dbReference>
<dbReference type="Pfam" id="PF03772">
    <property type="entry name" value="Competence"/>
    <property type="match status" value="1"/>
</dbReference>
<comment type="subcellular location">
    <subcellularLocation>
        <location evidence="1">Cell membrane</location>
        <topology evidence="1">Multi-pass membrane protein</topology>
    </subcellularLocation>
</comment>
<evidence type="ECO:0000256" key="2">
    <source>
        <dbReference type="ARBA" id="ARBA00022475"/>
    </source>
</evidence>
<evidence type="ECO:0000256" key="4">
    <source>
        <dbReference type="ARBA" id="ARBA00022989"/>
    </source>
</evidence>
<gene>
    <name evidence="8" type="ORF">S06H3_29400</name>
</gene>
<evidence type="ECO:0000256" key="1">
    <source>
        <dbReference type="ARBA" id="ARBA00004651"/>
    </source>
</evidence>
<dbReference type="EMBL" id="BARV01017221">
    <property type="protein sequence ID" value="GAI20865.1"/>
    <property type="molecule type" value="Genomic_DNA"/>
</dbReference>
<keyword evidence="2" id="KW-1003">Cell membrane</keyword>
<dbReference type="NCBIfam" id="TIGR00360">
    <property type="entry name" value="ComEC_N-term"/>
    <property type="match status" value="1"/>
</dbReference>
<dbReference type="AlphaFoldDB" id="X1N1V6"/>
<protein>
    <recommendedName>
        <fullName evidence="7">ComEC/Rec2-related protein domain-containing protein</fullName>
    </recommendedName>
</protein>
<evidence type="ECO:0000256" key="3">
    <source>
        <dbReference type="ARBA" id="ARBA00022692"/>
    </source>
</evidence>
<dbReference type="PANTHER" id="PTHR30619">
    <property type="entry name" value="DNA INTERNALIZATION/COMPETENCE PROTEIN COMEC/REC2"/>
    <property type="match status" value="1"/>
</dbReference>
<organism evidence="8">
    <name type="scientific">marine sediment metagenome</name>
    <dbReference type="NCBI Taxonomy" id="412755"/>
    <lineage>
        <taxon>unclassified sequences</taxon>
        <taxon>metagenomes</taxon>
        <taxon>ecological metagenomes</taxon>
    </lineage>
</organism>
<keyword evidence="4 6" id="KW-1133">Transmembrane helix</keyword>
<feature type="domain" description="ComEC/Rec2-related protein" evidence="7">
    <location>
        <begin position="166"/>
        <end position="247"/>
    </location>
</feature>
<evidence type="ECO:0000256" key="6">
    <source>
        <dbReference type="SAM" id="Phobius"/>
    </source>
</evidence>
<keyword evidence="3 6" id="KW-0812">Transmembrane</keyword>
<dbReference type="Pfam" id="PF09719">
    <property type="entry name" value="C_GCAxxG_C_C"/>
    <property type="match status" value="1"/>
</dbReference>
<sequence>MARMGETCGAVTGAFMVIGLKHGNARVEDKQAKEKTYSLVREFVDRFKSRNGSIVCRELLGYDISTREEVSGAALIRVPRYPAYHYGDVLQVTGELETPASFDDFDYKSYLAQQGIYSVIYYPEIEVLNTGKGFKPLQWLYSIRESLSSSLTRALPEPQGSLAQGILLGIRSHIPDSLYQAFSQTGTAHLLAISGLHIAIVIGMVLSLGILAFGRQRYIYIWLALVAIWLYALLTGMRPPVIRGAIMG</sequence>
<evidence type="ECO:0000256" key="5">
    <source>
        <dbReference type="ARBA" id="ARBA00023136"/>
    </source>
</evidence>
<dbReference type="PANTHER" id="PTHR30619:SF7">
    <property type="entry name" value="BETA-LACTAMASE DOMAIN PROTEIN"/>
    <property type="match status" value="1"/>
</dbReference>
<accession>X1N1V6</accession>
<feature type="non-terminal residue" evidence="8">
    <location>
        <position position="248"/>
    </location>
</feature>
<dbReference type="GO" id="GO:0005886">
    <property type="term" value="C:plasma membrane"/>
    <property type="evidence" value="ECO:0007669"/>
    <property type="project" value="UniProtKB-SubCell"/>
</dbReference>
<name>X1N1V6_9ZZZZ</name>
<keyword evidence="5 6" id="KW-0472">Membrane</keyword>
<evidence type="ECO:0000313" key="8">
    <source>
        <dbReference type="EMBL" id="GAI20865.1"/>
    </source>
</evidence>
<feature type="transmembrane region" description="Helical" evidence="6">
    <location>
        <begin position="190"/>
        <end position="213"/>
    </location>
</feature>
<proteinExistence type="predicted"/>
<feature type="transmembrane region" description="Helical" evidence="6">
    <location>
        <begin position="219"/>
        <end position="237"/>
    </location>
</feature>